<feature type="non-terminal residue" evidence="2">
    <location>
        <position position="80"/>
    </location>
</feature>
<reference evidence="2 3" key="1">
    <citation type="submission" date="2015-10" db="EMBL/GenBank/DDBJ databases">
        <title>Genome analyses suggest a sexual origin of heterokaryosis in a supposedly ancient asexual fungus.</title>
        <authorList>
            <person name="Ropars J."/>
            <person name="Sedzielewska K."/>
            <person name="Noel J."/>
            <person name="Charron P."/>
            <person name="Farinelli L."/>
            <person name="Marton T."/>
            <person name="Kruger M."/>
            <person name="Pelin A."/>
            <person name="Brachmann A."/>
            <person name="Corradi N."/>
        </authorList>
    </citation>
    <scope>NUCLEOTIDE SEQUENCE [LARGE SCALE GENOMIC DNA]</scope>
    <source>
        <strain evidence="2 3">A4</strain>
    </source>
</reference>
<keyword evidence="3" id="KW-1185">Reference proteome</keyword>
<name>A0A2I1GTK2_9GLOM</name>
<protein>
    <submittedName>
        <fullName evidence="2">Uncharacterized protein</fullName>
    </submittedName>
</protein>
<dbReference type="VEuPathDB" id="FungiDB:FUN_000031"/>
<sequence>MEHIMQQQIDLSKRMTETMQRLESKVNVQNDEVDGTSVSKMFEETIKRLETKIDRQNDEIINLKSIVGQLCVRFIFPSFM</sequence>
<feature type="coiled-coil region" evidence="1">
    <location>
        <begin position="5"/>
        <end position="66"/>
    </location>
</feature>
<evidence type="ECO:0000313" key="3">
    <source>
        <dbReference type="Proteomes" id="UP000234323"/>
    </source>
</evidence>
<evidence type="ECO:0000256" key="1">
    <source>
        <dbReference type="SAM" id="Coils"/>
    </source>
</evidence>
<proteinExistence type="predicted"/>
<dbReference type="Proteomes" id="UP000234323">
    <property type="component" value="Unassembled WGS sequence"/>
</dbReference>
<keyword evidence="1" id="KW-0175">Coiled coil</keyword>
<accession>A0A2I1GTK2</accession>
<evidence type="ECO:0000313" key="2">
    <source>
        <dbReference type="EMBL" id="PKY49864.1"/>
    </source>
</evidence>
<dbReference type="VEuPathDB" id="FungiDB:RhiirA1_422747"/>
<dbReference type="EMBL" id="LLXI01000793">
    <property type="protein sequence ID" value="PKY49864.1"/>
    <property type="molecule type" value="Genomic_DNA"/>
</dbReference>
<comment type="caution">
    <text evidence="2">The sequence shown here is derived from an EMBL/GenBank/DDBJ whole genome shotgun (WGS) entry which is preliminary data.</text>
</comment>
<organism evidence="2 3">
    <name type="scientific">Rhizophagus irregularis</name>
    <dbReference type="NCBI Taxonomy" id="588596"/>
    <lineage>
        <taxon>Eukaryota</taxon>
        <taxon>Fungi</taxon>
        <taxon>Fungi incertae sedis</taxon>
        <taxon>Mucoromycota</taxon>
        <taxon>Glomeromycotina</taxon>
        <taxon>Glomeromycetes</taxon>
        <taxon>Glomerales</taxon>
        <taxon>Glomeraceae</taxon>
        <taxon>Rhizophagus</taxon>
    </lineage>
</organism>
<dbReference type="VEuPathDB" id="FungiDB:RhiirFUN_017441"/>
<dbReference type="AlphaFoldDB" id="A0A2I1GTK2"/>
<gene>
    <name evidence="2" type="ORF">RhiirA4_405901</name>
</gene>